<dbReference type="EMBL" id="QNRT01000013">
    <property type="protein sequence ID" value="RBP47016.1"/>
    <property type="molecule type" value="Genomic_DNA"/>
</dbReference>
<dbReference type="RefSeq" id="WP_113956031.1">
    <property type="nucleotide sequence ID" value="NZ_QNRT01000013.1"/>
</dbReference>
<evidence type="ECO:0000313" key="3">
    <source>
        <dbReference type="Proteomes" id="UP000253083"/>
    </source>
</evidence>
<dbReference type="AlphaFoldDB" id="A0A395JFG6"/>
<feature type="signal peptide" evidence="1">
    <location>
        <begin position="1"/>
        <end position="17"/>
    </location>
</feature>
<dbReference type="Proteomes" id="UP000253083">
    <property type="component" value="Unassembled WGS sequence"/>
</dbReference>
<organism evidence="2 3">
    <name type="scientific">Arenicella xantha</name>
    <dbReference type="NCBI Taxonomy" id="644221"/>
    <lineage>
        <taxon>Bacteria</taxon>
        <taxon>Pseudomonadati</taxon>
        <taxon>Pseudomonadota</taxon>
        <taxon>Gammaproteobacteria</taxon>
        <taxon>Arenicellales</taxon>
        <taxon>Arenicellaceae</taxon>
        <taxon>Arenicella</taxon>
    </lineage>
</organism>
<gene>
    <name evidence="2" type="ORF">DFR28_11310</name>
</gene>
<comment type="caution">
    <text evidence="2">The sequence shown here is derived from an EMBL/GenBank/DDBJ whole genome shotgun (WGS) entry which is preliminary data.</text>
</comment>
<sequence length="184" mass="21125">MYKLLLFLLVIPVKSYACDVNIGRDQKEILIYMLRVDSEFSNDLHNRFWLPTKNCSFEERTSWSQQLLSTVPLNLEGQKAQWLSIRKSLEDRKIIFDPSYDKYLMKRAESLKSRGLPVDRLDKEKERLTDLIQSSLASEPIEISGKGVVIDMSIVDQVLNGIEASGKRLKMLLSPPKSLYAKGT</sequence>
<name>A0A395JFG6_9GAMM</name>
<proteinExistence type="predicted"/>
<keyword evidence="1" id="KW-0732">Signal</keyword>
<dbReference type="InParanoid" id="A0A395JFG6"/>
<accession>A0A395JFG6</accession>
<evidence type="ECO:0000256" key="1">
    <source>
        <dbReference type="SAM" id="SignalP"/>
    </source>
</evidence>
<reference evidence="2 3" key="1">
    <citation type="submission" date="2018-06" db="EMBL/GenBank/DDBJ databases">
        <title>Genomic Encyclopedia of Type Strains, Phase IV (KMG-IV): sequencing the most valuable type-strain genomes for metagenomic binning, comparative biology and taxonomic classification.</title>
        <authorList>
            <person name="Goeker M."/>
        </authorList>
    </citation>
    <scope>NUCLEOTIDE SEQUENCE [LARGE SCALE GENOMIC DNA]</scope>
    <source>
        <strain evidence="2 3">DSM 24032</strain>
    </source>
</reference>
<protein>
    <submittedName>
        <fullName evidence="2">Uncharacterized protein</fullName>
    </submittedName>
</protein>
<evidence type="ECO:0000313" key="2">
    <source>
        <dbReference type="EMBL" id="RBP47016.1"/>
    </source>
</evidence>
<keyword evidence="3" id="KW-1185">Reference proteome</keyword>
<feature type="chain" id="PRO_5017386324" evidence="1">
    <location>
        <begin position="18"/>
        <end position="184"/>
    </location>
</feature>